<evidence type="ECO:0000256" key="1">
    <source>
        <dbReference type="ARBA" id="ARBA00004651"/>
    </source>
</evidence>
<dbReference type="InterPro" id="IPR001851">
    <property type="entry name" value="ABC_transp_permease"/>
</dbReference>
<dbReference type="CDD" id="cd06579">
    <property type="entry name" value="TM_PBP1_transp_AraH_like"/>
    <property type="match status" value="1"/>
</dbReference>
<dbReference type="PANTHER" id="PTHR32196">
    <property type="entry name" value="ABC TRANSPORTER PERMEASE PROTEIN YPHD-RELATED-RELATED"/>
    <property type="match status" value="1"/>
</dbReference>
<evidence type="ECO:0000256" key="3">
    <source>
        <dbReference type="ARBA" id="ARBA00022692"/>
    </source>
</evidence>
<dbReference type="GO" id="GO:0005886">
    <property type="term" value="C:plasma membrane"/>
    <property type="evidence" value="ECO:0007669"/>
    <property type="project" value="UniProtKB-SubCell"/>
</dbReference>
<comment type="caution">
    <text evidence="7">The sequence shown here is derived from an EMBL/GenBank/DDBJ whole genome shotgun (WGS) entry which is preliminary data.</text>
</comment>
<evidence type="ECO:0000256" key="6">
    <source>
        <dbReference type="SAM" id="Phobius"/>
    </source>
</evidence>
<keyword evidence="4 6" id="KW-1133">Transmembrane helix</keyword>
<dbReference type="Pfam" id="PF02653">
    <property type="entry name" value="BPD_transp_2"/>
    <property type="match status" value="1"/>
</dbReference>
<proteinExistence type="predicted"/>
<protein>
    <submittedName>
        <fullName evidence="7">ABC transporter permease</fullName>
    </submittedName>
</protein>
<organism evidence="7 8">
    <name type="scientific">Candidatus Pullichristensenella excrementigallinarum</name>
    <dbReference type="NCBI Taxonomy" id="2840907"/>
    <lineage>
        <taxon>Bacteria</taxon>
        <taxon>Bacillati</taxon>
        <taxon>Bacillota</taxon>
        <taxon>Clostridia</taxon>
        <taxon>Candidatus Pullichristensenella</taxon>
    </lineage>
</organism>
<reference evidence="7" key="1">
    <citation type="submission" date="2020-10" db="EMBL/GenBank/DDBJ databases">
        <authorList>
            <person name="Gilroy R."/>
        </authorList>
    </citation>
    <scope>NUCLEOTIDE SEQUENCE</scope>
    <source>
        <strain evidence="7">ChiHcec3-11533</strain>
    </source>
</reference>
<evidence type="ECO:0000313" key="8">
    <source>
        <dbReference type="Proteomes" id="UP000824072"/>
    </source>
</evidence>
<dbReference type="AlphaFoldDB" id="A0A9D1IBN1"/>
<feature type="transmembrane region" description="Helical" evidence="6">
    <location>
        <begin position="12"/>
        <end position="35"/>
    </location>
</feature>
<feature type="transmembrane region" description="Helical" evidence="6">
    <location>
        <begin position="276"/>
        <end position="296"/>
    </location>
</feature>
<dbReference type="GO" id="GO:0022857">
    <property type="term" value="F:transmembrane transporter activity"/>
    <property type="evidence" value="ECO:0007669"/>
    <property type="project" value="InterPro"/>
</dbReference>
<feature type="transmembrane region" description="Helical" evidence="6">
    <location>
        <begin position="210"/>
        <end position="237"/>
    </location>
</feature>
<feature type="transmembrane region" description="Helical" evidence="6">
    <location>
        <begin position="55"/>
        <end position="76"/>
    </location>
</feature>
<evidence type="ECO:0000256" key="5">
    <source>
        <dbReference type="ARBA" id="ARBA00023136"/>
    </source>
</evidence>
<name>A0A9D1IBN1_9FIRM</name>
<keyword evidence="2" id="KW-1003">Cell membrane</keyword>
<evidence type="ECO:0000313" key="7">
    <source>
        <dbReference type="EMBL" id="HIU34283.1"/>
    </source>
</evidence>
<reference evidence="7" key="2">
    <citation type="journal article" date="2021" name="PeerJ">
        <title>Extensive microbial diversity within the chicken gut microbiome revealed by metagenomics and culture.</title>
        <authorList>
            <person name="Gilroy R."/>
            <person name="Ravi A."/>
            <person name="Getino M."/>
            <person name="Pursley I."/>
            <person name="Horton D.L."/>
            <person name="Alikhan N.F."/>
            <person name="Baker D."/>
            <person name="Gharbi K."/>
            <person name="Hall N."/>
            <person name="Watson M."/>
            <person name="Adriaenssens E.M."/>
            <person name="Foster-Nyarko E."/>
            <person name="Jarju S."/>
            <person name="Secka A."/>
            <person name="Antonio M."/>
            <person name="Oren A."/>
            <person name="Chaudhuri R.R."/>
            <person name="La Ragione R."/>
            <person name="Hildebrand F."/>
            <person name="Pallen M.J."/>
        </authorList>
    </citation>
    <scope>NUCLEOTIDE SEQUENCE</scope>
    <source>
        <strain evidence="7">ChiHcec3-11533</strain>
    </source>
</reference>
<feature type="transmembrane region" description="Helical" evidence="6">
    <location>
        <begin position="97"/>
        <end position="124"/>
    </location>
</feature>
<comment type="subcellular location">
    <subcellularLocation>
        <location evidence="1">Cell membrane</location>
        <topology evidence="1">Multi-pass membrane protein</topology>
    </subcellularLocation>
</comment>
<gene>
    <name evidence="7" type="ORF">IAB02_06950</name>
</gene>
<keyword evidence="3 6" id="KW-0812">Transmembrane</keyword>
<sequence>MEMTKPFRRNLSFRSFFINNAALLMCVLLVIYNGIFSNNFMRINTLWNLLSQTAALMFAAMGQTLVISSGCTDLSIGSTMAIASSVCGTLMRAGWNAGIAILVSLIICVIIGLLNGTLVAHLHIQPMVAMLVSRMVWRAVANIYTKGITQSIETDGIVKLIAQTRIVSLARMPVIVIPMLLVVLITVFIVKKMKLGRKIEAVGNNQRTAYLCGVSVAGTILTVYVLSACFAGVGGMLEMFRSSSMDSNTVGIDFEMFAIAAATIGGTNMRGGKARIMGSVFGALLMTLITMTVNYANITYEMANVFKAAVIVFAIALQSSEKS</sequence>
<accession>A0A9D1IBN1</accession>
<dbReference type="Proteomes" id="UP000824072">
    <property type="component" value="Unassembled WGS sequence"/>
</dbReference>
<dbReference type="EMBL" id="DVMU01000157">
    <property type="protein sequence ID" value="HIU34283.1"/>
    <property type="molecule type" value="Genomic_DNA"/>
</dbReference>
<keyword evidence="5 6" id="KW-0472">Membrane</keyword>
<evidence type="ECO:0000256" key="2">
    <source>
        <dbReference type="ARBA" id="ARBA00022475"/>
    </source>
</evidence>
<evidence type="ECO:0000256" key="4">
    <source>
        <dbReference type="ARBA" id="ARBA00022989"/>
    </source>
</evidence>
<feature type="transmembrane region" description="Helical" evidence="6">
    <location>
        <begin position="169"/>
        <end position="190"/>
    </location>
</feature>